<feature type="compositionally biased region" description="Basic and acidic residues" evidence="1">
    <location>
        <begin position="1"/>
        <end position="19"/>
    </location>
</feature>
<evidence type="ECO:0000313" key="2">
    <source>
        <dbReference type="EMBL" id="APB30609.1"/>
    </source>
</evidence>
<name>A0A1J0A3V9_9ENTE</name>
<organism evidence="2 3">
    <name type="scientific">Vagococcus teuberi</name>
    <dbReference type="NCBI Taxonomy" id="519472"/>
    <lineage>
        <taxon>Bacteria</taxon>
        <taxon>Bacillati</taxon>
        <taxon>Bacillota</taxon>
        <taxon>Bacilli</taxon>
        <taxon>Lactobacillales</taxon>
        <taxon>Enterococcaceae</taxon>
        <taxon>Vagococcus</taxon>
    </lineage>
</organism>
<protein>
    <submittedName>
        <fullName evidence="2">Uncharacterized protein</fullName>
    </submittedName>
</protein>
<dbReference type="RefSeq" id="WP_071456178.1">
    <property type="nucleotide sequence ID" value="NZ_CP017267.1"/>
</dbReference>
<evidence type="ECO:0000313" key="3">
    <source>
        <dbReference type="Proteomes" id="UP000191200"/>
    </source>
</evidence>
<dbReference type="OrthoDB" id="9881667at2"/>
<dbReference type="EMBL" id="CP017267">
    <property type="protein sequence ID" value="APB30609.1"/>
    <property type="molecule type" value="Genomic_DNA"/>
</dbReference>
<feature type="region of interest" description="Disordered" evidence="1">
    <location>
        <begin position="1"/>
        <end position="23"/>
    </location>
</feature>
<dbReference type="STRING" id="519472.BHY08_01470"/>
<dbReference type="AlphaFoldDB" id="A0A1J0A3V9"/>
<evidence type="ECO:0000256" key="1">
    <source>
        <dbReference type="SAM" id="MobiDB-lite"/>
    </source>
</evidence>
<accession>A0A1J0A3V9</accession>
<sequence>MDWKEWFEQETGKQTKQEEWSEETVELGKDELSPELIPTDCLDRLLETLTVSFYGYGVEDVVYVMPLKDSSQLLYGLLHGPKLVSSIVVECDRND</sequence>
<reference evidence="2 3" key="1">
    <citation type="submission" date="2016-09" db="EMBL/GenBank/DDBJ databases">
        <title>Vagococcus teuberi sp. nov., isolated from the Malian artisanal sour milk fene.</title>
        <authorList>
            <person name="Wullschleger S."/>
            <person name="Seifert C."/>
            <person name="Baumgartner S."/>
            <person name="Lacroix C."/>
            <person name="Bonfoh B."/>
            <person name="Stevens M.J."/>
            <person name="Meile L."/>
        </authorList>
    </citation>
    <scope>NUCLEOTIDE SEQUENCE [LARGE SCALE GENOMIC DNA]</scope>
    <source>
        <strain evidence="2 3">DSM 21459</strain>
    </source>
</reference>
<keyword evidence="3" id="KW-1185">Reference proteome</keyword>
<dbReference type="Proteomes" id="UP000191200">
    <property type="component" value="Chromosome"/>
</dbReference>
<dbReference type="KEGG" id="vte:BHY08_01470"/>
<gene>
    <name evidence="2" type="ORF">BHY08_01470</name>
</gene>
<proteinExistence type="predicted"/>